<gene>
    <name evidence="2" type="ORF">E2C01_062051</name>
</gene>
<dbReference type="Proteomes" id="UP000324222">
    <property type="component" value="Unassembled WGS sequence"/>
</dbReference>
<dbReference type="EMBL" id="VSRR010026882">
    <property type="protein sequence ID" value="MPC67865.1"/>
    <property type="molecule type" value="Genomic_DNA"/>
</dbReference>
<name>A0A5B7HE23_PORTR</name>
<feature type="compositionally biased region" description="Polar residues" evidence="1">
    <location>
        <begin position="57"/>
        <end position="72"/>
    </location>
</feature>
<feature type="compositionally biased region" description="Polar residues" evidence="1">
    <location>
        <begin position="8"/>
        <end position="20"/>
    </location>
</feature>
<accession>A0A5B7HE23</accession>
<evidence type="ECO:0000313" key="2">
    <source>
        <dbReference type="EMBL" id="MPC67865.1"/>
    </source>
</evidence>
<organism evidence="2 3">
    <name type="scientific">Portunus trituberculatus</name>
    <name type="common">Swimming crab</name>
    <name type="synonym">Neptunus trituberculatus</name>
    <dbReference type="NCBI Taxonomy" id="210409"/>
    <lineage>
        <taxon>Eukaryota</taxon>
        <taxon>Metazoa</taxon>
        <taxon>Ecdysozoa</taxon>
        <taxon>Arthropoda</taxon>
        <taxon>Crustacea</taxon>
        <taxon>Multicrustacea</taxon>
        <taxon>Malacostraca</taxon>
        <taxon>Eumalacostraca</taxon>
        <taxon>Eucarida</taxon>
        <taxon>Decapoda</taxon>
        <taxon>Pleocyemata</taxon>
        <taxon>Brachyura</taxon>
        <taxon>Eubrachyura</taxon>
        <taxon>Portunoidea</taxon>
        <taxon>Portunidae</taxon>
        <taxon>Portuninae</taxon>
        <taxon>Portunus</taxon>
    </lineage>
</organism>
<feature type="region of interest" description="Disordered" evidence="1">
    <location>
        <begin position="1"/>
        <end position="84"/>
    </location>
</feature>
<evidence type="ECO:0000313" key="3">
    <source>
        <dbReference type="Proteomes" id="UP000324222"/>
    </source>
</evidence>
<proteinExistence type="predicted"/>
<comment type="caution">
    <text evidence="2">The sequence shown here is derived from an EMBL/GenBank/DDBJ whole genome shotgun (WGS) entry which is preliminary data.</text>
</comment>
<dbReference type="AlphaFoldDB" id="A0A5B7HE23"/>
<reference evidence="2 3" key="1">
    <citation type="submission" date="2019-05" db="EMBL/GenBank/DDBJ databases">
        <title>Another draft genome of Portunus trituberculatus and its Hox gene families provides insights of decapod evolution.</title>
        <authorList>
            <person name="Jeong J.-H."/>
            <person name="Song I."/>
            <person name="Kim S."/>
            <person name="Choi T."/>
            <person name="Kim D."/>
            <person name="Ryu S."/>
            <person name="Kim W."/>
        </authorList>
    </citation>
    <scope>NUCLEOTIDE SEQUENCE [LARGE SCALE GENOMIC DNA]</scope>
    <source>
        <tissue evidence="2">Muscle</tissue>
    </source>
</reference>
<evidence type="ECO:0000256" key="1">
    <source>
        <dbReference type="SAM" id="MobiDB-lite"/>
    </source>
</evidence>
<keyword evidence="3" id="KW-1185">Reference proteome</keyword>
<sequence length="84" mass="8964">MDLIPSQDPYSSLEQWSQCAYSPESRDEASATDIGLGRSADNKDSLVVQSIRRSEGRANQTPRGRTAASENVTHAVGGDGQPSV</sequence>
<protein>
    <submittedName>
        <fullName evidence="2">Uncharacterized protein</fullName>
    </submittedName>
</protein>